<accession>A0A117DNQ8</accession>
<keyword evidence="6 7" id="KW-0472">Membrane</keyword>
<dbReference type="CDD" id="cd06261">
    <property type="entry name" value="TM_PBP2"/>
    <property type="match status" value="1"/>
</dbReference>
<evidence type="ECO:0000256" key="4">
    <source>
        <dbReference type="ARBA" id="ARBA00022692"/>
    </source>
</evidence>
<evidence type="ECO:0000313" key="9">
    <source>
        <dbReference type="EMBL" id="GAQ22081.1"/>
    </source>
</evidence>
<dbReference type="PROSITE" id="PS50928">
    <property type="entry name" value="ABC_TM1"/>
    <property type="match status" value="1"/>
</dbReference>
<dbReference type="GO" id="GO:0055085">
    <property type="term" value="P:transmembrane transport"/>
    <property type="evidence" value="ECO:0007669"/>
    <property type="project" value="InterPro"/>
</dbReference>
<keyword evidence="2 7" id="KW-0813">Transport</keyword>
<comment type="subcellular location">
    <subcellularLocation>
        <location evidence="1 7">Cell membrane</location>
        <topology evidence="1 7">Multi-pass membrane protein</topology>
    </subcellularLocation>
</comment>
<evidence type="ECO:0000256" key="5">
    <source>
        <dbReference type="ARBA" id="ARBA00022989"/>
    </source>
</evidence>
<dbReference type="InterPro" id="IPR000515">
    <property type="entry name" value="MetI-like"/>
</dbReference>
<feature type="transmembrane region" description="Helical" evidence="7">
    <location>
        <begin position="227"/>
        <end position="248"/>
    </location>
</feature>
<feature type="transmembrane region" description="Helical" evidence="7">
    <location>
        <begin position="69"/>
        <end position="91"/>
    </location>
</feature>
<keyword evidence="5 7" id="KW-1133">Transmembrane helix</keyword>
<dbReference type="AlphaFoldDB" id="A0A117DNQ8"/>
<protein>
    <submittedName>
        <fullName evidence="9">ABC transporter permease</fullName>
    </submittedName>
</protein>
<dbReference type="Proteomes" id="UP000056209">
    <property type="component" value="Unassembled WGS sequence"/>
</dbReference>
<evidence type="ECO:0000256" key="1">
    <source>
        <dbReference type="ARBA" id="ARBA00004651"/>
    </source>
</evidence>
<keyword evidence="3" id="KW-1003">Cell membrane</keyword>
<dbReference type="SUPFAM" id="SSF161098">
    <property type="entry name" value="MetI-like"/>
    <property type="match status" value="1"/>
</dbReference>
<name>A0A117DNQ8_9DEIO</name>
<feature type="transmembrane region" description="Helical" evidence="7">
    <location>
        <begin position="20"/>
        <end position="37"/>
    </location>
</feature>
<gene>
    <name evidence="9" type="ORF">DEIGR_102108</name>
</gene>
<feature type="domain" description="ABC transmembrane type-1" evidence="8">
    <location>
        <begin position="65"/>
        <end position="245"/>
    </location>
</feature>
<evidence type="ECO:0000256" key="3">
    <source>
        <dbReference type="ARBA" id="ARBA00022475"/>
    </source>
</evidence>
<organism evidence="9 10">
    <name type="scientific">Deinococcus grandis</name>
    <dbReference type="NCBI Taxonomy" id="57498"/>
    <lineage>
        <taxon>Bacteria</taxon>
        <taxon>Thermotogati</taxon>
        <taxon>Deinococcota</taxon>
        <taxon>Deinococci</taxon>
        <taxon>Deinococcales</taxon>
        <taxon>Deinococcaceae</taxon>
        <taxon>Deinococcus</taxon>
    </lineage>
</organism>
<evidence type="ECO:0000256" key="7">
    <source>
        <dbReference type="RuleBase" id="RU363032"/>
    </source>
</evidence>
<evidence type="ECO:0000256" key="6">
    <source>
        <dbReference type="ARBA" id="ARBA00023136"/>
    </source>
</evidence>
<dbReference type="PANTHER" id="PTHR30151:SF38">
    <property type="entry name" value="ALIPHATIC SULFONATES TRANSPORT PERMEASE PROTEIN SSUC-RELATED"/>
    <property type="match status" value="1"/>
</dbReference>
<evidence type="ECO:0000256" key="2">
    <source>
        <dbReference type="ARBA" id="ARBA00022448"/>
    </source>
</evidence>
<reference evidence="10" key="1">
    <citation type="submission" date="2015-11" db="EMBL/GenBank/DDBJ databases">
        <title>Draft Genome Sequence of the Radioresistant Bacterium Deinococcus grandis, Isolated from Freshwater Fish in Japan.</title>
        <authorList>
            <person name="Satoh K."/>
            <person name="Onodera T."/>
            <person name="Omoso K."/>
            <person name="Takeda-Yano K."/>
            <person name="Katayama T."/>
            <person name="Oono Y."/>
            <person name="Narumi I."/>
        </authorList>
    </citation>
    <scope>NUCLEOTIDE SEQUENCE [LARGE SCALE GENOMIC DNA]</scope>
    <source>
        <strain evidence="10">ATCC 43672</strain>
    </source>
</reference>
<sequence length="261" mass="27636">MRSIPPTAPDVRPARHAARWLWPLAGLLSLLLGWLLLGQDTFPGPAATLAYAARESARGTLWGHVGITLWRVLLSFVLALLLGVPLGLALGRSRALAGFLAPWLAAMLSVPRILVLLAAYLLVGLNERALVGAITLILLPGVAVQVREGVRGLDPRLYGMARAFGLGRAATLRAVTWPQLTPTLLGTARLTLSLAWKMVVFGEVFGRTSGVGYMLAFAFQQFEMRALLAYGLVMTVILGAADAALGALGARSAAWRAGGTP</sequence>
<dbReference type="PANTHER" id="PTHR30151">
    <property type="entry name" value="ALKANE SULFONATE ABC TRANSPORTER-RELATED, MEMBRANE SUBUNIT"/>
    <property type="match status" value="1"/>
</dbReference>
<dbReference type="Pfam" id="PF00528">
    <property type="entry name" value="BPD_transp_1"/>
    <property type="match status" value="1"/>
</dbReference>
<comment type="similarity">
    <text evidence="7">Belongs to the binding-protein-dependent transport system permease family.</text>
</comment>
<comment type="caution">
    <text evidence="9">The sequence shown here is derived from an EMBL/GenBank/DDBJ whole genome shotgun (WGS) entry which is preliminary data.</text>
</comment>
<dbReference type="Gene3D" id="1.10.3720.10">
    <property type="entry name" value="MetI-like"/>
    <property type="match status" value="1"/>
</dbReference>
<dbReference type="InterPro" id="IPR035906">
    <property type="entry name" value="MetI-like_sf"/>
</dbReference>
<evidence type="ECO:0000313" key="10">
    <source>
        <dbReference type="Proteomes" id="UP000056209"/>
    </source>
</evidence>
<keyword evidence="10" id="KW-1185">Reference proteome</keyword>
<keyword evidence="4 7" id="KW-0812">Transmembrane</keyword>
<feature type="transmembrane region" description="Helical" evidence="7">
    <location>
        <begin position="129"/>
        <end position="146"/>
    </location>
</feature>
<dbReference type="GO" id="GO:0005886">
    <property type="term" value="C:plasma membrane"/>
    <property type="evidence" value="ECO:0007669"/>
    <property type="project" value="UniProtKB-SubCell"/>
</dbReference>
<feature type="transmembrane region" description="Helical" evidence="7">
    <location>
        <begin position="103"/>
        <end position="123"/>
    </location>
</feature>
<dbReference type="EMBL" id="BCMS01000001">
    <property type="protein sequence ID" value="GAQ22081.1"/>
    <property type="molecule type" value="Genomic_DNA"/>
</dbReference>
<evidence type="ECO:0000259" key="8">
    <source>
        <dbReference type="PROSITE" id="PS50928"/>
    </source>
</evidence>
<proteinExistence type="inferred from homology"/>